<dbReference type="PANTHER" id="PTHR37544:SF3">
    <property type="entry name" value="SPRAY"/>
    <property type="match status" value="1"/>
</dbReference>
<feature type="transmembrane region" description="Helical" evidence="2">
    <location>
        <begin position="35"/>
        <end position="60"/>
    </location>
</feature>
<dbReference type="Pfam" id="PF11915">
    <property type="entry name" value="DUF3433"/>
    <property type="match status" value="2"/>
</dbReference>
<feature type="transmembrane region" description="Helical" evidence="2">
    <location>
        <begin position="534"/>
        <end position="556"/>
    </location>
</feature>
<feature type="transmembrane region" description="Helical" evidence="2">
    <location>
        <begin position="778"/>
        <end position="802"/>
    </location>
</feature>
<gene>
    <name evidence="3" type="ORF">Q9L58_005608</name>
</gene>
<keyword evidence="2" id="KW-0812">Transmembrane</keyword>
<dbReference type="InterPro" id="IPR021840">
    <property type="entry name" value="DUF3433"/>
</dbReference>
<feature type="region of interest" description="Disordered" evidence="1">
    <location>
        <begin position="1"/>
        <end position="26"/>
    </location>
</feature>
<evidence type="ECO:0000313" key="3">
    <source>
        <dbReference type="EMBL" id="KAL0635400.1"/>
    </source>
</evidence>
<name>A0ABR3GHM3_9PEZI</name>
<feature type="transmembrane region" description="Helical" evidence="2">
    <location>
        <begin position="80"/>
        <end position="103"/>
    </location>
</feature>
<accession>A0ABR3GHM3</accession>
<feature type="transmembrane region" description="Helical" evidence="2">
    <location>
        <begin position="666"/>
        <end position="687"/>
    </location>
</feature>
<keyword evidence="2" id="KW-1133">Transmembrane helix</keyword>
<proteinExistence type="predicted"/>
<keyword evidence="4" id="KW-1185">Reference proteome</keyword>
<protein>
    <recommendedName>
        <fullName evidence="5">Formylmethionine deformylase-like protein</fullName>
    </recommendedName>
</protein>
<sequence length="1260" mass="140587">MSDRIPLPTADPDPPDHFSHTPSTTRTLSRDWRPWAIRAPFLVFFIFLCVLFPIIIEILLRISDTRGALIYADPDTELSLGAVSLCNYLPSLVAVLFGLLWAIPDHHYRRLEPYYQLSKPGGATAEDSLLLDYSYTSTLLVPFTSFKRGHWTVFCSGMMSNILTLVLIPLIAGVFEQTIRSKVIETEIRQAVLSSLADQNTTFSTGFSFLAYNREWLTWSPPAFISNNGGYAILPLEATGSWKYGEYGTWYGESVLYEADLNCHEAIVVITDQWFNISNGHDCAHNIYNDDSEPDGNPWGRFKSPGDGLYRFSFIEPWTTWFMGGYPSETYSLSSGFGNCSNKHTFLILWVRDKPVPPNVTALFCEASYWSQPVQIVVDMPAGLVVKVRTLGNRTPFHGFNIPRFEELITTGKMAPPPSDLDPLGRRVKFGYAPTRFPDPGSQLARKYPSRASKNLPYIGQLEKNSISGFVMARQRNDSLFELLDPEKLAVAYTDAFKMLFSFAVEFEMIDTTQHSAKTVTRSFLTEAFVVNMLWARLSVAGFVMIILFGVCLMVVSRNRVCVIDGEPGSIAASLMMISHNRALTDDLNNAEYLGPRGLRKQLIRVGNRYQLRNFGRGPQIHVIGKSGSSSLDKSRVLLNPILVESDDRNLVPHQRRASWLMSSPAGGLFLLAFTGLLSLVIVIYVSRLSTVAPLGSLASMGPLGSFRYKLLFSYTPTVLSMLIAPFWTELGMYACMIMPYETLRKGSARSSQSLTVDYDGMPPHLQLVRALQTRNPILVIIILAILLTNLLAVSLSGLFSLTAGSEVISTNTSRMEIFQSTYSGTYTLRNEAVYLLLVNLSSSAGRAPPWVTPEFFVLPFDNVDTTIESTSHILSRKSSSWGLGVDISCQFMPENMLDVQSTDAPEGLGFIMTVSHSCDFGQYFLPAFSTPGSDFALESKTCPGMFVVGWIEQLPNPRPTSSSDLYLNETDHIVLLCNWSYKTAEMLVTVDGYNRVLELHKTDSKSWSPSTLMALRRNSSTSNDTGPPIFGARGLMHGFMDGISLISNPEYAYNSSYVHGSRVPSNLPQAMYLINYLMLLIEPNIRRHLTNHSYLPVDTLVIKTFEQVYTSLFALHLQTGYDQLFENIGVRRHTMGTTTIARSRVAISTAMFAITTGILAFFILALGVFYGKRPGHHLSYLPTTMAGAFALLYASNTLEDVRKIRGKDVAERAAELEKLDDRYGYGDFMGVGRRRHFGVFKEPAFDETEFLSPESELTA</sequence>
<feature type="transmembrane region" description="Helical" evidence="2">
    <location>
        <begin position="707"/>
        <end position="729"/>
    </location>
</feature>
<dbReference type="Proteomes" id="UP001447188">
    <property type="component" value="Unassembled WGS sequence"/>
</dbReference>
<dbReference type="PANTHER" id="PTHR37544">
    <property type="entry name" value="SPRAY-RELATED"/>
    <property type="match status" value="1"/>
</dbReference>
<evidence type="ECO:0008006" key="5">
    <source>
        <dbReference type="Google" id="ProtNLM"/>
    </source>
</evidence>
<organism evidence="3 4">
    <name type="scientific">Discina gigas</name>
    <dbReference type="NCBI Taxonomy" id="1032678"/>
    <lineage>
        <taxon>Eukaryota</taxon>
        <taxon>Fungi</taxon>
        <taxon>Dikarya</taxon>
        <taxon>Ascomycota</taxon>
        <taxon>Pezizomycotina</taxon>
        <taxon>Pezizomycetes</taxon>
        <taxon>Pezizales</taxon>
        <taxon>Discinaceae</taxon>
        <taxon>Discina</taxon>
    </lineage>
</organism>
<evidence type="ECO:0000256" key="2">
    <source>
        <dbReference type="SAM" id="Phobius"/>
    </source>
</evidence>
<comment type="caution">
    <text evidence="3">The sequence shown here is derived from an EMBL/GenBank/DDBJ whole genome shotgun (WGS) entry which is preliminary data.</text>
</comment>
<evidence type="ECO:0000256" key="1">
    <source>
        <dbReference type="SAM" id="MobiDB-lite"/>
    </source>
</evidence>
<dbReference type="EMBL" id="JBBBZM010000070">
    <property type="protein sequence ID" value="KAL0635400.1"/>
    <property type="molecule type" value="Genomic_DNA"/>
</dbReference>
<feature type="transmembrane region" description="Helical" evidence="2">
    <location>
        <begin position="1151"/>
        <end position="1172"/>
    </location>
</feature>
<feature type="transmembrane region" description="Helical" evidence="2">
    <location>
        <begin position="151"/>
        <end position="175"/>
    </location>
</feature>
<keyword evidence="2" id="KW-0472">Membrane</keyword>
<evidence type="ECO:0000313" key="4">
    <source>
        <dbReference type="Proteomes" id="UP001447188"/>
    </source>
</evidence>
<reference evidence="3 4" key="1">
    <citation type="submission" date="2024-02" db="EMBL/GenBank/DDBJ databases">
        <title>Discinaceae phylogenomics.</title>
        <authorList>
            <person name="Dirks A.C."/>
            <person name="James T.Y."/>
        </authorList>
    </citation>
    <scope>NUCLEOTIDE SEQUENCE [LARGE SCALE GENOMIC DNA]</scope>
    <source>
        <strain evidence="3 4">ACD0624</strain>
    </source>
</reference>